<dbReference type="Pfam" id="PF04542">
    <property type="entry name" value="Sigma70_r2"/>
    <property type="match status" value="1"/>
</dbReference>
<dbReference type="EMBL" id="CP080467">
    <property type="protein sequence ID" value="UNO49695.1"/>
    <property type="molecule type" value="Genomic_DNA"/>
</dbReference>
<dbReference type="NCBIfam" id="TIGR02937">
    <property type="entry name" value="sigma70-ECF"/>
    <property type="match status" value="1"/>
</dbReference>
<sequence>MHNPLTAQESIRSFYELYSDDIYRYAKLTLGDSNDAYDVVQEVFLRAFRSWDSYRETSSPRTWLMSIARNFIFDVFRKKRTQRKIVAPSEIPEVAIPESSAGIAVVAGCVGYRVHNENAKLSPSPVTTATSNTVRQPSKKPDSPSTKITREQWDPTVRFTNGEGNVKKLAKFHVTVPEVPKGYSMKMKLLQTTGYIPQQVWFTLSNGNEEEDITLQEFPRPSISPWATDPLGPSRDVKTIDINGTSVTMLLSVHNTYSEYRFVSNGMCYQVEGPVSPAKQVMISLIQTPKYLN</sequence>
<keyword evidence="4" id="KW-0804">Transcription</keyword>
<dbReference type="SUPFAM" id="SSF88946">
    <property type="entry name" value="Sigma2 domain of RNA polymerase sigma factors"/>
    <property type="match status" value="1"/>
</dbReference>
<keyword evidence="3" id="KW-0238">DNA-binding</keyword>
<reference evidence="7" key="1">
    <citation type="journal article" date="2022" name="G3 (Bethesda)">
        <title>Unveiling the complete genome sequence of Alicyclobacillus acidoterrestris DSM 3922T, a taint-producing strain.</title>
        <authorList>
            <person name="Leonardo I.C."/>
            <person name="Barreto Crespo M.T."/>
            <person name="Gaspar F.B."/>
        </authorList>
    </citation>
    <scope>NUCLEOTIDE SEQUENCE [LARGE SCALE GENOMIC DNA]</scope>
    <source>
        <strain evidence="7">DSM 3922</strain>
    </source>
</reference>
<evidence type="ECO:0000256" key="2">
    <source>
        <dbReference type="ARBA" id="ARBA00023082"/>
    </source>
</evidence>
<dbReference type="OrthoDB" id="2381110at2"/>
<protein>
    <submittedName>
        <fullName evidence="6">Sigma-70 family RNA polymerase sigma factor</fullName>
    </submittedName>
</protein>
<dbReference type="KEGG" id="aaco:K1I37_03930"/>
<accession>A0A9E6ZG61</accession>
<evidence type="ECO:0000256" key="1">
    <source>
        <dbReference type="ARBA" id="ARBA00023015"/>
    </source>
</evidence>
<organism evidence="6 7">
    <name type="scientific">Alicyclobacillus acidoterrestris (strain ATCC 49025 / DSM 3922 / CIP 106132 / NCIMB 13137 / GD3B)</name>
    <dbReference type="NCBI Taxonomy" id="1356854"/>
    <lineage>
        <taxon>Bacteria</taxon>
        <taxon>Bacillati</taxon>
        <taxon>Bacillota</taxon>
        <taxon>Bacilli</taxon>
        <taxon>Bacillales</taxon>
        <taxon>Alicyclobacillaceae</taxon>
        <taxon>Alicyclobacillus</taxon>
    </lineage>
</organism>
<evidence type="ECO:0000256" key="5">
    <source>
        <dbReference type="SAM" id="MobiDB-lite"/>
    </source>
</evidence>
<dbReference type="eggNOG" id="COG1595">
    <property type="taxonomic scope" value="Bacteria"/>
</dbReference>
<gene>
    <name evidence="6" type="ORF">K1I37_03930</name>
</gene>
<dbReference type="InterPro" id="IPR013325">
    <property type="entry name" value="RNA_pol_sigma_r2"/>
</dbReference>
<dbReference type="GO" id="GO:0016987">
    <property type="term" value="F:sigma factor activity"/>
    <property type="evidence" value="ECO:0007669"/>
    <property type="project" value="UniProtKB-KW"/>
</dbReference>
<feature type="region of interest" description="Disordered" evidence="5">
    <location>
        <begin position="120"/>
        <end position="151"/>
    </location>
</feature>
<dbReference type="PANTHER" id="PTHR43133">
    <property type="entry name" value="RNA POLYMERASE ECF-TYPE SIGMA FACTO"/>
    <property type="match status" value="1"/>
</dbReference>
<dbReference type="STRING" id="1356854.N007_11705"/>
<dbReference type="InterPro" id="IPR007627">
    <property type="entry name" value="RNA_pol_sigma70_r2"/>
</dbReference>
<evidence type="ECO:0000256" key="4">
    <source>
        <dbReference type="ARBA" id="ARBA00023163"/>
    </source>
</evidence>
<evidence type="ECO:0000313" key="7">
    <source>
        <dbReference type="Proteomes" id="UP000829401"/>
    </source>
</evidence>
<keyword evidence="2" id="KW-0731">Sigma factor</keyword>
<accession>T0CXT3</accession>
<dbReference type="PANTHER" id="PTHR43133:SF8">
    <property type="entry name" value="RNA POLYMERASE SIGMA FACTOR HI_1459-RELATED"/>
    <property type="match status" value="1"/>
</dbReference>
<evidence type="ECO:0000313" key="6">
    <source>
        <dbReference type="EMBL" id="UNO49695.1"/>
    </source>
</evidence>
<dbReference type="Gene3D" id="1.10.1740.10">
    <property type="match status" value="1"/>
</dbReference>
<dbReference type="InterPro" id="IPR039425">
    <property type="entry name" value="RNA_pol_sigma-70-like"/>
</dbReference>
<feature type="compositionally biased region" description="Polar residues" evidence="5">
    <location>
        <begin position="120"/>
        <end position="136"/>
    </location>
</feature>
<dbReference type="GO" id="GO:0003677">
    <property type="term" value="F:DNA binding"/>
    <property type="evidence" value="ECO:0007669"/>
    <property type="project" value="UniProtKB-KW"/>
</dbReference>
<dbReference type="InterPro" id="IPR014284">
    <property type="entry name" value="RNA_pol_sigma-70_dom"/>
</dbReference>
<dbReference type="AlphaFoldDB" id="T0CXT3"/>
<dbReference type="RefSeq" id="WP_021297389.1">
    <property type="nucleotide sequence ID" value="NZ_AURB01000151.1"/>
</dbReference>
<evidence type="ECO:0000256" key="3">
    <source>
        <dbReference type="ARBA" id="ARBA00023125"/>
    </source>
</evidence>
<keyword evidence="1" id="KW-0805">Transcription regulation</keyword>
<dbReference type="Proteomes" id="UP000829401">
    <property type="component" value="Chromosome"/>
</dbReference>
<proteinExistence type="predicted"/>
<keyword evidence="7" id="KW-1185">Reference proteome</keyword>
<name>T0CXT3_ALIAG</name>
<dbReference type="GO" id="GO:0006352">
    <property type="term" value="P:DNA-templated transcription initiation"/>
    <property type="evidence" value="ECO:0007669"/>
    <property type="project" value="InterPro"/>
</dbReference>